<dbReference type="GO" id="GO:0046961">
    <property type="term" value="F:proton-transporting ATPase activity, rotational mechanism"/>
    <property type="evidence" value="ECO:0007669"/>
    <property type="project" value="InterPro"/>
</dbReference>
<dbReference type="SUPFAM" id="SSF103486">
    <property type="entry name" value="V-type ATP synthase subunit C"/>
    <property type="match status" value="1"/>
</dbReference>
<dbReference type="AlphaFoldDB" id="A0A645C4U9"/>
<dbReference type="InterPro" id="IPR044911">
    <property type="entry name" value="V-type_ATPase_csu/dsu_dom_3"/>
</dbReference>
<keyword evidence="2" id="KW-0813">Transport</keyword>
<gene>
    <name evidence="4" type="primary">atpC_42</name>
    <name evidence="4" type="ORF">SDC9_115911</name>
</gene>
<evidence type="ECO:0000256" key="1">
    <source>
        <dbReference type="ARBA" id="ARBA00006709"/>
    </source>
</evidence>
<organism evidence="4">
    <name type="scientific">bioreactor metagenome</name>
    <dbReference type="NCBI Taxonomy" id="1076179"/>
    <lineage>
        <taxon>unclassified sequences</taxon>
        <taxon>metagenomes</taxon>
        <taxon>ecological metagenomes</taxon>
    </lineage>
</organism>
<evidence type="ECO:0000256" key="3">
    <source>
        <dbReference type="ARBA" id="ARBA00023065"/>
    </source>
</evidence>
<sequence>MNHLLGKIEVDNLKNSIRLWYSSIIRGRPIRYRSGYLYKQTILHPIDWTAMVNATGWETLLKALRQSPYEAILKEYTEQDLQKDGLFSLESKLDGFWYEHMLSGIQTLSRQDREVATAIFAVEVDLKNLLTLARYGWYHRMEGSALRTLLLPWGKVAESKETERYIQAPVDDRDPVALINRFAGGLEQDSPFVQRGSIHSEETSVLENLKIEDYLEKRRHALYRKMLSSDPFTIALALSYFFLNKEESSMIKAILNGKYYGYDEAYIRGVIG</sequence>
<dbReference type="Gene3D" id="1.20.1690.10">
    <property type="entry name" value="V-type ATP synthase subunit C domain"/>
    <property type="match status" value="1"/>
</dbReference>
<accession>A0A645C4U9</accession>
<proteinExistence type="inferred from homology"/>
<dbReference type="Pfam" id="PF01992">
    <property type="entry name" value="vATP-synt_AC39"/>
    <property type="match status" value="1"/>
</dbReference>
<evidence type="ECO:0000313" key="4">
    <source>
        <dbReference type="EMBL" id="MPM68974.1"/>
    </source>
</evidence>
<dbReference type="InterPro" id="IPR036079">
    <property type="entry name" value="ATPase_csu/dsu_sf"/>
</dbReference>
<comment type="similarity">
    <text evidence="1">Belongs to the V-ATPase V0D/AC39 subunit family.</text>
</comment>
<dbReference type="InterPro" id="IPR002843">
    <property type="entry name" value="ATPase_V0-cplx_csu/dsu"/>
</dbReference>
<reference evidence="4" key="1">
    <citation type="submission" date="2019-08" db="EMBL/GenBank/DDBJ databases">
        <authorList>
            <person name="Kucharzyk K."/>
            <person name="Murdoch R.W."/>
            <person name="Higgins S."/>
            <person name="Loffler F."/>
        </authorList>
    </citation>
    <scope>NUCLEOTIDE SEQUENCE</scope>
</reference>
<evidence type="ECO:0000256" key="2">
    <source>
        <dbReference type="ARBA" id="ARBA00022448"/>
    </source>
</evidence>
<keyword evidence="3" id="KW-0406">Ion transport</keyword>
<dbReference type="Gene3D" id="1.10.132.50">
    <property type="entry name" value="ATP synthase (C/AC39) subunit, domain 3"/>
    <property type="match status" value="1"/>
</dbReference>
<dbReference type="EMBL" id="VSSQ01022574">
    <property type="protein sequence ID" value="MPM68974.1"/>
    <property type="molecule type" value="Genomic_DNA"/>
</dbReference>
<protein>
    <submittedName>
        <fullName evidence="4">V-type ATP synthase subunit C</fullName>
    </submittedName>
</protein>
<name>A0A645C4U9_9ZZZZ</name>
<dbReference type="InterPro" id="IPR035067">
    <property type="entry name" value="V-type_ATPase_csu/dsu"/>
</dbReference>
<comment type="caution">
    <text evidence="4">The sequence shown here is derived from an EMBL/GenBank/DDBJ whole genome shotgun (WGS) entry which is preliminary data.</text>
</comment>